<name>A0A944GTI6_9HYPH</name>
<dbReference type="InterPro" id="IPR022409">
    <property type="entry name" value="PKD/Chitinase_dom"/>
</dbReference>
<feature type="domain" description="PKD" evidence="7">
    <location>
        <begin position="345"/>
        <end position="398"/>
    </location>
</feature>
<feature type="domain" description="PKD" evidence="7">
    <location>
        <begin position="1287"/>
        <end position="1369"/>
    </location>
</feature>
<dbReference type="SUPFAM" id="SSF49299">
    <property type="entry name" value="PKD domain"/>
    <property type="match status" value="15"/>
</dbReference>
<feature type="signal peptide" evidence="6">
    <location>
        <begin position="1"/>
        <end position="45"/>
    </location>
</feature>
<dbReference type="PANTHER" id="PTHR46730:SF4">
    <property type="entry name" value="POLYCYSTIC KIDNEY DISEASE PROTEIN 1-LIKE 1"/>
    <property type="match status" value="1"/>
</dbReference>
<dbReference type="InterPro" id="IPR013783">
    <property type="entry name" value="Ig-like_fold"/>
</dbReference>
<dbReference type="Pfam" id="PF18911">
    <property type="entry name" value="PKD_4"/>
    <property type="match status" value="15"/>
</dbReference>
<evidence type="ECO:0000313" key="9">
    <source>
        <dbReference type="Proteomes" id="UP000705379"/>
    </source>
</evidence>
<evidence type="ECO:0000256" key="6">
    <source>
        <dbReference type="SAM" id="SignalP"/>
    </source>
</evidence>
<evidence type="ECO:0000256" key="3">
    <source>
        <dbReference type="ARBA" id="ARBA00022737"/>
    </source>
</evidence>
<keyword evidence="6" id="KW-0732">Signal</keyword>
<dbReference type="PANTHER" id="PTHR46730">
    <property type="entry name" value="POLYCYSTIN-1"/>
    <property type="match status" value="1"/>
</dbReference>
<dbReference type="InterPro" id="IPR000601">
    <property type="entry name" value="PKD_dom"/>
</dbReference>
<keyword evidence="4" id="KW-1133">Transmembrane helix</keyword>
<proteinExistence type="predicted"/>
<dbReference type="PROSITE" id="PS50093">
    <property type="entry name" value="PKD"/>
    <property type="match status" value="14"/>
</dbReference>
<feature type="domain" description="PKD" evidence="7">
    <location>
        <begin position="675"/>
        <end position="745"/>
    </location>
</feature>
<reference evidence="8" key="2">
    <citation type="journal article" date="2021" name="Microorganisms">
        <title>Bacterial Dimethylsulfoniopropionate Biosynthesis in the East China Sea.</title>
        <authorList>
            <person name="Liu J."/>
            <person name="Zhang Y."/>
            <person name="Liu J."/>
            <person name="Zhong H."/>
            <person name="Williams B.T."/>
            <person name="Zheng Y."/>
            <person name="Curson A.R.J."/>
            <person name="Sun C."/>
            <person name="Sun H."/>
            <person name="Song D."/>
            <person name="Wagner Mackenzie B."/>
            <person name="Bermejo Martinez A."/>
            <person name="Todd J.D."/>
            <person name="Zhang X.H."/>
        </authorList>
    </citation>
    <scope>NUCLEOTIDE SEQUENCE</scope>
    <source>
        <strain evidence="8">AESS21</strain>
    </source>
</reference>
<keyword evidence="5" id="KW-0472">Membrane</keyword>
<feature type="domain" description="PKD" evidence="7">
    <location>
        <begin position="1198"/>
        <end position="1270"/>
    </location>
</feature>
<evidence type="ECO:0000259" key="7">
    <source>
        <dbReference type="PROSITE" id="PS50093"/>
    </source>
</evidence>
<dbReference type="GO" id="GO:0005261">
    <property type="term" value="F:monoatomic cation channel activity"/>
    <property type="evidence" value="ECO:0007669"/>
    <property type="project" value="TreeGrafter"/>
</dbReference>
<evidence type="ECO:0000256" key="2">
    <source>
        <dbReference type="ARBA" id="ARBA00022692"/>
    </source>
</evidence>
<feature type="chain" id="PRO_5037335829" evidence="6">
    <location>
        <begin position="46"/>
        <end position="1641"/>
    </location>
</feature>
<feature type="domain" description="PKD" evidence="7">
    <location>
        <begin position="762"/>
        <end position="836"/>
    </location>
</feature>
<keyword evidence="3" id="KW-0677">Repeat</keyword>
<evidence type="ECO:0000256" key="4">
    <source>
        <dbReference type="ARBA" id="ARBA00022989"/>
    </source>
</evidence>
<evidence type="ECO:0000313" key="8">
    <source>
        <dbReference type="EMBL" id="MBS8261534.1"/>
    </source>
</evidence>
<reference evidence="8" key="1">
    <citation type="submission" date="2018-08" db="EMBL/GenBank/DDBJ databases">
        <authorList>
            <person name="Jin W."/>
            <person name="Wang H."/>
            <person name="Yang Y."/>
            <person name="Li M."/>
            <person name="Liu J."/>
        </authorList>
    </citation>
    <scope>NUCLEOTIDE SEQUENCE</scope>
    <source>
        <strain evidence="8">AESS21</strain>
    </source>
</reference>
<feature type="domain" description="PKD" evidence="7">
    <location>
        <begin position="1461"/>
        <end position="1533"/>
    </location>
</feature>
<dbReference type="CDD" id="cd00146">
    <property type="entry name" value="PKD"/>
    <property type="match status" value="11"/>
</dbReference>
<evidence type="ECO:0000256" key="1">
    <source>
        <dbReference type="ARBA" id="ARBA00004141"/>
    </source>
</evidence>
<comment type="subcellular location">
    <subcellularLocation>
        <location evidence="1">Membrane</location>
        <topology evidence="1">Multi-pass membrane protein</topology>
    </subcellularLocation>
</comment>
<feature type="domain" description="PKD" evidence="7">
    <location>
        <begin position="415"/>
        <end position="487"/>
    </location>
</feature>
<feature type="domain" description="PKD" evidence="7">
    <location>
        <begin position="965"/>
        <end position="1006"/>
    </location>
</feature>
<dbReference type="GO" id="GO:0006816">
    <property type="term" value="P:calcium ion transport"/>
    <property type="evidence" value="ECO:0007669"/>
    <property type="project" value="TreeGrafter"/>
</dbReference>
<sequence length="1641" mass="173637">MMGMVAGMYLVKAHLGKARHALWRRRPLATGLAFLASLYASPLNAQTAKPIDVPLLVTYGMEAPTREGDPTHRQVIYIEVPADLNERVYLRLFDPDTGGDHDLVYSQADTTTNFMLFGGDGAFAGDTATGRDVSEEELGGGTLLTEKSYADEARFDNQWTNFAFISADQGEQRDGKRVFRLVVDGAAGNDGNLYGVAVSLRDRRQVDVPGSKLTSYAPTIRVPDTETLTELRFTAPEGATSLAIDNFDAAHGKVSLTTAFRSVDLTPSGQDQWRTDDVKLTSDELGKPAAITLSGGREIPNDATFFITVRADRLLPLDLPPFNWIPNRRPEIEASATVLDGCRAVAFDASGTTDPDGDRLSYLWRFSDGSTLSGPAVVKPYETLGTFLERLEVTDSSGQIGNGSTQELDVLIRNAPLPQISVPGVVAAGESVTLDGSGSSSGGAEIERFDWRFSDGLTAHGPQVARVFETPGDYQATLSITDNSGHACDTARLTTAIRANAAPVAEAGANRRREVGTALRFDGTSSHDIDGQITAHVWDLGDGTRLTGAIVEHAFEQPGTYEVELRVTDDANVSNSTTSDRLEVFVNAPPVALAGSDRNVAVGEVIQFDGSSSSDTDGQLISHTWDFGDGVRGTGEHVNYTYGTPGIYNVRLTVEDNSDTETSIATDTLQVRVNAAPIANAGPDQVVTASSVRFDGTASSDADDKIATYHWDFGDGTTGEGPSPAHVYARPGEFIARLTVTDASGTFRNSAGDTVTIVVNTPPIADAGPDLVGSPGEELIFQASRSVDPDGDIASYEWDFKDGNLGNGEVAAHTFTEPGRYFVRLKVTDDTGHAKAVDYDETEVFINAAPLANAGEDIRVAPGQSFTLDAGRSSDVDGTVTDFRWDVTGIDEPFYSEQLELSLDEPGTYTAVLTISDDSGAENSLAEDEVTIRVNHAPVADAGDNVFTADSLILFDGGASVDADGDGLTYTWDFGDGQSATGAQVAHTYADGGNYPVTLTVSDGTGLSNGSDRDATSVTINNAPIAVAGENARICTGDILVLDGSKSHDPDGGVLKFAWDFGDGEQSDIVNPTKTYRRGGVYPVTLLVTDSSGLANNSAVNSIAVTVDQAPVADAGPDLKVCANTEVFFDGSKSWDADGVVNRYLWDFGDGGSSGGDKPKHIYRRAGTYRAQLTIEGDQVGQCDIRATDELTVEVTAAPVPRIEALSAVPVGVPVSFDGSTSYLDDGAVTGWTWDFGDGTSAAEGALQKHVFNEPGEYRVALTVDSTAASNECRQISGYHLITVNASPIAEAGEDIIVGVNEELVLDGSGSNDPDGALADYFWTLGDGTILKGVSVRHRFRKPGRYEVELTVSDTSGLANSTARDTLTVIVHDGVAAVLDAPDAVCVGEEVTLSAARSTSPEAPITGFDWSFGDGTKSSSESVTKRFVSPGKYNVTVLVDDGMGRASSQREASKVILVNRPPIAVAGQNRLVCPGVQVRFDASASSDPDGQIASYAWDFGDGTSASGTAPEHSFDRPGTYEVTLKVTDSSGSACNIREDTLTVTVNAPPAADAGPDRQVFVGGANDAEIFSAWRSYDPDGIDLDHVWDFGPDGQRRGERVSQSFSAPGDYEVKLTVSDGTGLSCGTASDTMRVKVQAREAY</sequence>
<feature type="domain" description="PKD" evidence="7">
    <location>
        <begin position="1374"/>
        <end position="1449"/>
    </location>
</feature>
<feature type="domain" description="PKD" evidence="7">
    <location>
        <begin position="1023"/>
        <end position="1110"/>
    </location>
</feature>
<feature type="domain" description="PKD" evidence="7">
    <location>
        <begin position="1570"/>
        <end position="1621"/>
    </location>
</feature>
<feature type="domain" description="PKD" evidence="7">
    <location>
        <begin position="1110"/>
        <end position="1175"/>
    </location>
</feature>
<evidence type="ECO:0000256" key="5">
    <source>
        <dbReference type="ARBA" id="ARBA00023136"/>
    </source>
</evidence>
<gene>
    <name evidence="8" type="ORF">DYI23_15015</name>
</gene>
<protein>
    <submittedName>
        <fullName evidence="8">PKD domain-containing protein</fullName>
    </submittedName>
</protein>
<keyword evidence="2" id="KW-0812">Transmembrane</keyword>
<dbReference type="EMBL" id="QTKU01000003">
    <property type="protein sequence ID" value="MBS8261534.1"/>
    <property type="molecule type" value="Genomic_DNA"/>
</dbReference>
<accession>A0A944GTI6</accession>
<feature type="domain" description="PKD" evidence="7">
    <location>
        <begin position="589"/>
        <end position="676"/>
    </location>
</feature>
<organism evidence="8 9">
    <name type="scientific">Roseibium polysiphoniae</name>
    <dbReference type="NCBI Taxonomy" id="2571221"/>
    <lineage>
        <taxon>Bacteria</taxon>
        <taxon>Pseudomonadati</taxon>
        <taxon>Pseudomonadota</taxon>
        <taxon>Alphaproteobacteria</taxon>
        <taxon>Hyphomicrobiales</taxon>
        <taxon>Stappiaceae</taxon>
        <taxon>Roseibium</taxon>
    </lineage>
</organism>
<dbReference type="GO" id="GO:0005886">
    <property type="term" value="C:plasma membrane"/>
    <property type="evidence" value="ECO:0007669"/>
    <property type="project" value="TreeGrafter"/>
</dbReference>
<dbReference type="Proteomes" id="UP000705379">
    <property type="component" value="Unassembled WGS sequence"/>
</dbReference>
<comment type="caution">
    <text evidence="8">The sequence shown here is derived from an EMBL/GenBank/DDBJ whole genome shotgun (WGS) entry which is preliminary data.</text>
</comment>
<dbReference type="SMART" id="SM00089">
    <property type="entry name" value="PKD"/>
    <property type="match status" value="15"/>
</dbReference>
<dbReference type="InterPro" id="IPR035986">
    <property type="entry name" value="PKD_dom_sf"/>
</dbReference>
<feature type="domain" description="PKD" evidence="7">
    <location>
        <begin position="502"/>
        <end position="580"/>
    </location>
</feature>
<dbReference type="Gene3D" id="2.60.40.10">
    <property type="entry name" value="Immunoglobulins"/>
    <property type="match status" value="15"/>
</dbReference>